<keyword evidence="1" id="KW-0489">Methyltransferase</keyword>
<dbReference type="EMBL" id="CAXAMN010013669">
    <property type="protein sequence ID" value="CAK9041510.1"/>
    <property type="molecule type" value="Genomic_DNA"/>
</dbReference>
<gene>
    <name evidence="4" type="ORF">CCMP2556_LOCUS22240</name>
</gene>
<reference evidence="4 5" key="1">
    <citation type="submission" date="2024-02" db="EMBL/GenBank/DDBJ databases">
        <authorList>
            <person name="Chen Y."/>
            <person name="Shah S."/>
            <person name="Dougan E. K."/>
            <person name="Thang M."/>
            <person name="Chan C."/>
        </authorList>
    </citation>
    <scope>NUCLEOTIDE SEQUENCE [LARGE SCALE GENOMIC DNA]</scope>
</reference>
<accession>A0ABP0LTS4</accession>
<dbReference type="PANTHER" id="PTHR46429:SF1">
    <property type="entry name" value="23S RRNA (GUANOSINE-2'-O-)-METHYLTRANSFERASE RLMB"/>
    <property type="match status" value="1"/>
</dbReference>
<dbReference type="PANTHER" id="PTHR46429">
    <property type="entry name" value="23S RRNA (GUANOSINE-2'-O-)-METHYLTRANSFERASE RLMB"/>
    <property type="match status" value="1"/>
</dbReference>
<protein>
    <recommendedName>
        <fullName evidence="3">tRNA/rRNA methyltransferase SpoU type domain-containing protein</fullName>
    </recommendedName>
</protein>
<organism evidence="4 5">
    <name type="scientific">Durusdinium trenchii</name>
    <dbReference type="NCBI Taxonomy" id="1381693"/>
    <lineage>
        <taxon>Eukaryota</taxon>
        <taxon>Sar</taxon>
        <taxon>Alveolata</taxon>
        <taxon>Dinophyceae</taxon>
        <taxon>Suessiales</taxon>
        <taxon>Symbiodiniaceae</taxon>
        <taxon>Durusdinium</taxon>
    </lineage>
</organism>
<proteinExistence type="predicted"/>
<dbReference type="InterPro" id="IPR029026">
    <property type="entry name" value="tRNA_m1G_MTases_N"/>
</dbReference>
<evidence type="ECO:0000259" key="3">
    <source>
        <dbReference type="Pfam" id="PF00588"/>
    </source>
</evidence>
<dbReference type="InterPro" id="IPR001537">
    <property type="entry name" value="SpoU_MeTrfase"/>
</dbReference>
<dbReference type="Proteomes" id="UP001642484">
    <property type="component" value="Unassembled WGS sequence"/>
</dbReference>
<dbReference type="InterPro" id="IPR029028">
    <property type="entry name" value="Alpha/beta_knot_MTases"/>
</dbReference>
<dbReference type="Pfam" id="PF00588">
    <property type="entry name" value="SpoU_methylase"/>
    <property type="match status" value="1"/>
</dbReference>
<dbReference type="Gene3D" id="3.40.1280.10">
    <property type="match status" value="1"/>
</dbReference>
<evidence type="ECO:0000256" key="1">
    <source>
        <dbReference type="ARBA" id="ARBA00022603"/>
    </source>
</evidence>
<sequence length="329" mass="37140">MIGRLNEPLVFGRSIGRWSRPLQEVSPLPTLQWITSADDPRMVIYRHKDRRNHAEFERQVRDIAGRLLHKEAAAMPRSWRQLPCPVKVHYSWDCLQRLLDARRDGREVKVESVLLSNDVDDEQRKLAGQCCEQVLVADRELIEAEFAFEGTTQRRSVNYVVAYPKPQPIALARFLGGLPVLVLDGLGAAQNIGQILRTAFHFGVTSILASRSVWNSLGGRACRVSMGWLYFMDFFLGEPMVEALKELRERGCHIYCAEDHFAEAVKPHGPSGKRNWALIVGHEQLGVSKECIAMSDTCISVPSRQGESLNVAHAAAICLYELSRHMEEP</sequence>
<dbReference type="InterPro" id="IPR004441">
    <property type="entry name" value="rRNA_MeTrfase_TrmH"/>
</dbReference>
<dbReference type="CDD" id="cd18095">
    <property type="entry name" value="SpoU-like_rRNA-MTase"/>
    <property type="match status" value="1"/>
</dbReference>
<comment type="caution">
    <text evidence="4">The sequence shown here is derived from an EMBL/GenBank/DDBJ whole genome shotgun (WGS) entry which is preliminary data.</text>
</comment>
<name>A0ABP0LTS4_9DINO</name>
<evidence type="ECO:0000313" key="5">
    <source>
        <dbReference type="Proteomes" id="UP001642484"/>
    </source>
</evidence>
<keyword evidence="2" id="KW-0808">Transferase</keyword>
<feature type="domain" description="tRNA/rRNA methyltransferase SpoU type" evidence="3">
    <location>
        <begin position="180"/>
        <end position="320"/>
    </location>
</feature>
<evidence type="ECO:0000313" key="4">
    <source>
        <dbReference type="EMBL" id="CAK9041510.1"/>
    </source>
</evidence>
<dbReference type="SUPFAM" id="SSF75217">
    <property type="entry name" value="alpha/beta knot"/>
    <property type="match status" value="1"/>
</dbReference>
<keyword evidence="5" id="KW-1185">Reference proteome</keyword>
<evidence type="ECO:0000256" key="2">
    <source>
        <dbReference type="ARBA" id="ARBA00022679"/>
    </source>
</evidence>